<sequence>MRFVFSIPSRTSSTMVLRQRPGERPDPPKTSCSSYYSCNSHYTEAVADCIEFFNKSSQEGILDARKSDGVLNDIYGCRLIDDSGLGASACVASLIFNGQWLPPLATSWEFAQVWNAVSKVQLRQSFADDKVI</sequence>
<dbReference type="PANTHER" id="PTHR35111">
    <property type="entry name" value="F10A5.9-RELATED"/>
    <property type="match status" value="1"/>
</dbReference>
<dbReference type="EMBL" id="JABCRI010000002">
    <property type="protein sequence ID" value="KAF8410456.1"/>
    <property type="molecule type" value="Genomic_DNA"/>
</dbReference>
<dbReference type="OrthoDB" id="1840016at2759"/>
<dbReference type="Proteomes" id="UP000655225">
    <property type="component" value="Unassembled WGS sequence"/>
</dbReference>
<proteinExistence type="predicted"/>
<dbReference type="PANTHER" id="PTHR35111:SF5">
    <property type="entry name" value="F10A5.9"/>
    <property type="match status" value="1"/>
</dbReference>
<evidence type="ECO:0000313" key="1">
    <source>
        <dbReference type="EMBL" id="KAF8410456.1"/>
    </source>
</evidence>
<evidence type="ECO:0000313" key="2">
    <source>
        <dbReference type="Proteomes" id="UP000655225"/>
    </source>
</evidence>
<keyword evidence="2" id="KW-1185">Reference proteome</keyword>
<comment type="caution">
    <text evidence="1">The sequence shown here is derived from an EMBL/GenBank/DDBJ whole genome shotgun (WGS) entry which is preliminary data.</text>
</comment>
<name>A0A834ZNF8_TETSI</name>
<protein>
    <submittedName>
        <fullName evidence="1">Uncharacterized protein</fullName>
    </submittedName>
</protein>
<gene>
    <name evidence="1" type="ORF">HHK36_002985</name>
</gene>
<accession>A0A834ZNF8</accession>
<reference evidence="1 2" key="1">
    <citation type="submission" date="2020-04" db="EMBL/GenBank/DDBJ databases">
        <title>Plant Genome Project.</title>
        <authorList>
            <person name="Zhang R.-G."/>
        </authorList>
    </citation>
    <scope>NUCLEOTIDE SEQUENCE [LARGE SCALE GENOMIC DNA]</scope>
    <source>
        <strain evidence="1">YNK0</strain>
        <tissue evidence="1">Leaf</tissue>
    </source>
</reference>
<dbReference type="AlphaFoldDB" id="A0A834ZNF8"/>
<organism evidence="1 2">
    <name type="scientific">Tetracentron sinense</name>
    <name type="common">Spur-leaf</name>
    <dbReference type="NCBI Taxonomy" id="13715"/>
    <lineage>
        <taxon>Eukaryota</taxon>
        <taxon>Viridiplantae</taxon>
        <taxon>Streptophyta</taxon>
        <taxon>Embryophyta</taxon>
        <taxon>Tracheophyta</taxon>
        <taxon>Spermatophyta</taxon>
        <taxon>Magnoliopsida</taxon>
        <taxon>Trochodendrales</taxon>
        <taxon>Trochodendraceae</taxon>
        <taxon>Tetracentron</taxon>
    </lineage>
</organism>